<dbReference type="PANTHER" id="PTHR47892:SF1">
    <property type="entry name" value="UNIVERSAL STRESS PROTEIN E"/>
    <property type="match status" value="1"/>
</dbReference>
<evidence type="ECO:0000256" key="3">
    <source>
        <dbReference type="ARBA" id="ARBA00022490"/>
    </source>
</evidence>
<gene>
    <name evidence="6" type="ORF">GCM10009114_32340</name>
</gene>
<dbReference type="Gene3D" id="3.40.50.12370">
    <property type="match status" value="1"/>
</dbReference>
<comment type="caution">
    <text evidence="6">The sequence shown here is derived from an EMBL/GenBank/DDBJ whole genome shotgun (WGS) entry which is preliminary data.</text>
</comment>
<keyword evidence="7" id="KW-1185">Reference proteome</keyword>
<reference evidence="7" key="1">
    <citation type="journal article" date="2019" name="Int. J. Syst. Evol. Microbiol.">
        <title>The Global Catalogue of Microorganisms (GCM) 10K type strain sequencing project: providing services to taxonomists for standard genome sequencing and annotation.</title>
        <authorList>
            <consortium name="The Broad Institute Genomics Platform"/>
            <consortium name="The Broad Institute Genome Sequencing Center for Infectious Disease"/>
            <person name="Wu L."/>
            <person name="Ma J."/>
        </authorList>
    </citation>
    <scope>NUCLEOTIDE SEQUENCE [LARGE SCALE GENOMIC DNA]</scope>
    <source>
        <strain evidence="7">JCM 15896</strain>
    </source>
</reference>
<name>A0ABP3X0Q1_9ALTE</name>
<dbReference type="Pfam" id="PF00582">
    <property type="entry name" value="Usp"/>
    <property type="match status" value="2"/>
</dbReference>
<dbReference type="EMBL" id="BAAAFD010000011">
    <property type="protein sequence ID" value="GAA0859318.1"/>
    <property type="molecule type" value="Genomic_DNA"/>
</dbReference>
<dbReference type="SUPFAM" id="SSF52402">
    <property type="entry name" value="Adenine nucleotide alpha hydrolases-like"/>
    <property type="match status" value="2"/>
</dbReference>
<dbReference type="RefSeq" id="WP_343861865.1">
    <property type="nucleotide sequence ID" value="NZ_BAAAFD010000011.1"/>
</dbReference>
<organism evidence="6 7">
    <name type="scientific">Aliiglaciecola litoralis</name>
    <dbReference type="NCBI Taxonomy" id="582857"/>
    <lineage>
        <taxon>Bacteria</taxon>
        <taxon>Pseudomonadati</taxon>
        <taxon>Pseudomonadota</taxon>
        <taxon>Gammaproteobacteria</taxon>
        <taxon>Alteromonadales</taxon>
        <taxon>Alteromonadaceae</taxon>
        <taxon>Aliiglaciecola</taxon>
    </lineage>
</organism>
<dbReference type="InterPro" id="IPR006015">
    <property type="entry name" value="Universal_stress_UspA"/>
</dbReference>
<dbReference type="Proteomes" id="UP001500359">
    <property type="component" value="Unassembled WGS sequence"/>
</dbReference>
<proteinExistence type="inferred from homology"/>
<accession>A0ABP3X0Q1</accession>
<evidence type="ECO:0000313" key="6">
    <source>
        <dbReference type="EMBL" id="GAA0859318.1"/>
    </source>
</evidence>
<comment type="similarity">
    <text evidence="2">Belongs to the universal stress protein A family.</text>
</comment>
<evidence type="ECO:0000259" key="5">
    <source>
        <dbReference type="Pfam" id="PF00582"/>
    </source>
</evidence>
<feature type="domain" description="UspA" evidence="5">
    <location>
        <begin position="151"/>
        <end position="301"/>
    </location>
</feature>
<dbReference type="PANTHER" id="PTHR47892">
    <property type="entry name" value="UNIVERSAL STRESS PROTEIN E"/>
    <property type="match status" value="1"/>
</dbReference>
<evidence type="ECO:0000256" key="1">
    <source>
        <dbReference type="ARBA" id="ARBA00004496"/>
    </source>
</evidence>
<protein>
    <submittedName>
        <fullName evidence="6">Universal stress protein</fullName>
    </submittedName>
</protein>
<dbReference type="InterPro" id="IPR006016">
    <property type="entry name" value="UspA"/>
</dbReference>
<dbReference type="PRINTS" id="PR01438">
    <property type="entry name" value="UNVRSLSTRESS"/>
</dbReference>
<keyword evidence="3" id="KW-0963">Cytoplasm</keyword>
<sequence>MFKNILLFIDPNVNSENMLQCALTLSKKFGSDISLCAVVQPIPQPVELAILEKYAKEILTAKQLDADAALTVANDFFKHRSIRVNANVLQGIPFVEIIRLVAQHHYDLVMMMTDNQKSSISEKFFGSTQMHLLRKCPSPVWILKPDSGPIFKRVLTPIDTLDNEDEPLNNALVEATKAVVEPGNESIHFVQVWSVYGEGYLSSRGGISEQTIDQLRAETLRDFQQNVELVISEQDWGDSELKTHFPRSNNPAEEIINLANKENIDLLIMGTVCRTGIAGFIIGNTAEKVLNEVSCSVLAFKPKGFISPVLNANVSDALA</sequence>
<feature type="domain" description="UspA" evidence="5">
    <location>
        <begin position="1"/>
        <end position="144"/>
    </location>
</feature>
<evidence type="ECO:0000256" key="4">
    <source>
        <dbReference type="ARBA" id="ARBA00037131"/>
    </source>
</evidence>
<evidence type="ECO:0000313" key="7">
    <source>
        <dbReference type="Proteomes" id="UP001500359"/>
    </source>
</evidence>
<dbReference type="CDD" id="cd00293">
    <property type="entry name" value="USP-like"/>
    <property type="match status" value="1"/>
</dbReference>
<comment type="subcellular location">
    <subcellularLocation>
        <location evidence="1">Cytoplasm</location>
    </subcellularLocation>
</comment>
<comment type="function">
    <text evidence="4">Required for resistance to DNA-damaging agents.</text>
</comment>
<evidence type="ECO:0000256" key="2">
    <source>
        <dbReference type="ARBA" id="ARBA00008791"/>
    </source>
</evidence>